<name>A0A4U0NAA7_9SPHI</name>
<dbReference type="InterPro" id="IPR012259">
    <property type="entry name" value="DHFR"/>
</dbReference>
<dbReference type="Gene3D" id="3.40.430.10">
    <property type="entry name" value="Dihydrofolate Reductase, subunit A"/>
    <property type="match status" value="1"/>
</dbReference>
<evidence type="ECO:0000256" key="6">
    <source>
        <dbReference type="ARBA" id="ARBA00023002"/>
    </source>
</evidence>
<proteinExistence type="inferred from homology"/>
<dbReference type="SUPFAM" id="SSF53597">
    <property type="entry name" value="Dihydrofolate reductase-like"/>
    <property type="match status" value="1"/>
</dbReference>
<evidence type="ECO:0000256" key="1">
    <source>
        <dbReference type="ARBA" id="ARBA00004903"/>
    </source>
</evidence>
<dbReference type="GO" id="GO:0070401">
    <property type="term" value="F:NADP+ binding"/>
    <property type="evidence" value="ECO:0007669"/>
    <property type="project" value="UniProtKB-ARBA"/>
</dbReference>
<evidence type="ECO:0000256" key="8">
    <source>
        <dbReference type="PIRNR" id="PIRNR000194"/>
    </source>
</evidence>
<dbReference type="PROSITE" id="PS51330">
    <property type="entry name" value="DHFR_2"/>
    <property type="match status" value="1"/>
</dbReference>
<evidence type="ECO:0000256" key="7">
    <source>
        <dbReference type="ARBA" id="ARBA00025067"/>
    </source>
</evidence>
<dbReference type="GO" id="GO:0005829">
    <property type="term" value="C:cytosol"/>
    <property type="evidence" value="ECO:0007669"/>
    <property type="project" value="TreeGrafter"/>
</dbReference>
<evidence type="ECO:0000256" key="2">
    <source>
        <dbReference type="ARBA" id="ARBA00009539"/>
    </source>
</evidence>
<keyword evidence="4 8" id="KW-0554">One-carbon metabolism</keyword>
<evidence type="ECO:0000313" key="10">
    <source>
        <dbReference type="EMBL" id="TJZ50837.1"/>
    </source>
</evidence>
<evidence type="ECO:0000256" key="5">
    <source>
        <dbReference type="ARBA" id="ARBA00022857"/>
    </source>
</evidence>
<evidence type="ECO:0000313" key="11">
    <source>
        <dbReference type="Proteomes" id="UP000306808"/>
    </source>
</evidence>
<dbReference type="AlphaFoldDB" id="A0A4U0NAA7"/>
<comment type="catalytic activity">
    <reaction evidence="8">
        <text>(6S)-5,6,7,8-tetrahydrofolate + NADP(+) = 7,8-dihydrofolate + NADPH + H(+)</text>
        <dbReference type="Rhea" id="RHEA:15009"/>
        <dbReference type="ChEBI" id="CHEBI:15378"/>
        <dbReference type="ChEBI" id="CHEBI:57451"/>
        <dbReference type="ChEBI" id="CHEBI:57453"/>
        <dbReference type="ChEBI" id="CHEBI:57783"/>
        <dbReference type="ChEBI" id="CHEBI:58349"/>
        <dbReference type="EC" id="1.5.1.3"/>
    </reaction>
</comment>
<dbReference type="EMBL" id="SUME01000012">
    <property type="protein sequence ID" value="TJZ50837.1"/>
    <property type="molecule type" value="Genomic_DNA"/>
</dbReference>
<organism evidence="10 11">
    <name type="scientific">Sphingobacterium olei</name>
    <dbReference type="NCBI Taxonomy" id="2571155"/>
    <lineage>
        <taxon>Bacteria</taxon>
        <taxon>Pseudomonadati</taxon>
        <taxon>Bacteroidota</taxon>
        <taxon>Sphingobacteriia</taxon>
        <taxon>Sphingobacteriales</taxon>
        <taxon>Sphingobacteriaceae</taxon>
        <taxon>Sphingobacterium</taxon>
    </lineage>
</organism>
<dbReference type="FunFam" id="3.40.430.10:FF:000001">
    <property type="entry name" value="Dihydrofolate reductase"/>
    <property type="match status" value="1"/>
</dbReference>
<evidence type="ECO:0000256" key="3">
    <source>
        <dbReference type="ARBA" id="ARBA00012856"/>
    </source>
</evidence>
<dbReference type="RefSeq" id="WP_136903345.1">
    <property type="nucleotide sequence ID" value="NZ_SUME01000012.1"/>
</dbReference>
<dbReference type="InterPro" id="IPR024072">
    <property type="entry name" value="DHFR-like_dom_sf"/>
</dbReference>
<dbReference type="GO" id="GO:0046654">
    <property type="term" value="P:tetrahydrofolate biosynthetic process"/>
    <property type="evidence" value="ECO:0007669"/>
    <property type="project" value="UniProtKB-UniPathway"/>
</dbReference>
<evidence type="ECO:0000256" key="4">
    <source>
        <dbReference type="ARBA" id="ARBA00022563"/>
    </source>
</evidence>
<dbReference type="EC" id="1.5.1.3" evidence="3 8"/>
<dbReference type="CDD" id="cd00209">
    <property type="entry name" value="DHFR"/>
    <property type="match status" value="1"/>
</dbReference>
<comment type="pathway">
    <text evidence="1 8">Cofactor biosynthesis; tetrahydrofolate biosynthesis; 5,6,7,8-tetrahydrofolate from 7,8-dihydrofolate: step 1/1.</text>
</comment>
<dbReference type="PANTHER" id="PTHR48069:SF3">
    <property type="entry name" value="DIHYDROFOLATE REDUCTASE"/>
    <property type="match status" value="1"/>
</dbReference>
<dbReference type="Proteomes" id="UP000306808">
    <property type="component" value="Unassembled WGS sequence"/>
</dbReference>
<dbReference type="InterPro" id="IPR001796">
    <property type="entry name" value="DHFR_dom"/>
</dbReference>
<comment type="caution">
    <text evidence="10">The sequence shown here is derived from an EMBL/GenBank/DDBJ whole genome shotgun (WGS) entry which is preliminary data.</text>
</comment>
<keyword evidence="11" id="KW-1185">Reference proteome</keyword>
<dbReference type="PRINTS" id="PR00070">
    <property type="entry name" value="DHFR"/>
</dbReference>
<gene>
    <name evidence="10" type="ORF">FAZ15_21030</name>
</gene>
<dbReference type="OrthoDB" id="9804315at2"/>
<reference evidence="10 11" key="1">
    <citation type="submission" date="2019-04" db="EMBL/GenBank/DDBJ databases">
        <title>Sphingobacterium olei sp. nov., isolated from oil-contaminated soil.</title>
        <authorList>
            <person name="Liu B."/>
        </authorList>
    </citation>
    <scope>NUCLEOTIDE SEQUENCE [LARGE SCALE GENOMIC DNA]</scope>
    <source>
        <strain evidence="10 11">HAL-9</strain>
    </source>
</reference>
<sequence length="166" mass="19152">MNNPKLTLIVAAAENNTIGKGNKMPWHLPNDFKYFKKNTLDHSIVMGRKTFESIGKALPERRNIVITHDLNYKAEDIDVANNLEEVLTYCRDEREIFIIGGAEIYRQTLPFAQKVLLTRVHTIVEGDAFFPELVPASWKLVSSEAHQKDEKHAFDYSFEVYQKIEI</sequence>
<dbReference type="GO" id="GO:0004146">
    <property type="term" value="F:dihydrofolate reductase activity"/>
    <property type="evidence" value="ECO:0007669"/>
    <property type="project" value="UniProtKB-EC"/>
</dbReference>
<comment type="similarity">
    <text evidence="2 8">Belongs to the dihydrofolate reductase family.</text>
</comment>
<keyword evidence="6 8" id="KW-0560">Oxidoreductase</keyword>
<dbReference type="UniPathway" id="UPA00077">
    <property type="reaction ID" value="UER00158"/>
</dbReference>
<keyword evidence="5 8" id="KW-0521">NADP</keyword>
<protein>
    <recommendedName>
        <fullName evidence="3 8">Dihydrofolate reductase</fullName>
        <ecNumber evidence="3 8">1.5.1.3</ecNumber>
    </recommendedName>
</protein>
<comment type="function">
    <text evidence="7 8">Key enzyme in folate metabolism. Catalyzes an essential reaction for de novo glycine and purine synthesis, and for DNA precursor synthesis.</text>
</comment>
<dbReference type="Pfam" id="PF00186">
    <property type="entry name" value="DHFR_1"/>
    <property type="match status" value="1"/>
</dbReference>
<dbReference type="GO" id="GO:0006730">
    <property type="term" value="P:one-carbon metabolic process"/>
    <property type="evidence" value="ECO:0007669"/>
    <property type="project" value="UniProtKB-KW"/>
</dbReference>
<dbReference type="PANTHER" id="PTHR48069">
    <property type="entry name" value="DIHYDROFOLATE REDUCTASE"/>
    <property type="match status" value="1"/>
</dbReference>
<dbReference type="PIRSF" id="PIRSF000194">
    <property type="entry name" value="DHFR"/>
    <property type="match status" value="1"/>
</dbReference>
<evidence type="ECO:0000259" key="9">
    <source>
        <dbReference type="PROSITE" id="PS51330"/>
    </source>
</evidence>
<dbReference type="GO" id="GO:0046452">
    <property type="term" value="P:dihydrofolate metabolic process"/>
    <property type="evidence" value="ECO:0007669"/>
    <property type="project" value="TreeGrafter"/>
</dbReference>
<feature type="domain" description="DHFR" evidence="9">
    <location>
        <begin position="5"/>
        <end position="163"/>
    </location>
</feature>
<dbReference type="GO" id="GO:0046655">
    <property type="term" value="P:folic acid metabolic process"/>
    <property type="evidence" value="ECO:0007669"/>
    <property type="project" value="TreeGrafter"/>
</dbReference>
<accession>A0A4U0NAA7</accession>